<name>A0ABS2EHY0_9FIRM</name>
<evidence type="ECO:0008006" key="3">
    <source>
        <dbReference type="Google" id="ProtNLM"/>
    </source>
</evidence>
<comment type="caution">
    <text evidence="1">The sequence shown here is derived from an EMBL/GenBank/DDBJ whole genome shotgun (WGS) entry which is preliminary data.</text>
</comment>
<proteinExistence type="predicted"/>
<dbReference type="Pfam" id="PF18941">
    <property type="entry name" value="DUF5688"/>
    <property type="match status" value="1"/>
</dbReference>
<organism evidence="1 2">
    <name type="scientific">Drancourtella massiliensis</name>
    <dbReference type="NCBI Taxonomy" id="1632013"/>
    <lineage>
        <taxon>Bacteria</taxon>
        <taxon>Bacillati</taxon>
        <taxon>Bacillota</taxon>
        <taxon>Clostridia</taxon>
        <taxon>Eubacteriales</taxon>
        <taxon>Oscillospiraceae</taxon>
        <taxon>Drancourtella</taxon>
    </lineage>
</organism>
<evidence type="ECO:0000313" key="1">
    <source>
        <dbReference type="EMBL" id="MBM6744639.1"/>
    </source>
</evidence>
<keyword evidence="2" id="KW-1185">Reference proteome</keyword>
<evidence type="ECO:0000313" key="2">
    <source>
        <dbReference type="Proteomes" id="UP000775686"/>
    </source>
</evidence>
<dbReference type="Proteomes" id="UP000775686">
    <property type="component" value="Unassembled WGS sequence"/>
</dbReference>
<protein>
    <recommendedName>
        <fullName evidence="3">DUF4866 domain-containing protein</fullName>
    </recommendedName>
</protein>
<sequence length="285" mass="33225">MNFKEFTEEIKIALKEKLNRDDICIYSETALKNNHTLLLGLLIEAAGSNIMYTIPLKKYYEELKEGVSIQKIAAEMAHFYQSIDSYEIAQLGNFDQLREKVIYRIVNQEKNQVFLRSVPYMPYLDLAITFHVLIDNNASGCAALTISNRHLKYWGIDSSELYPLAHANTKRLFPSVINPFVDLIRFPEIMNENEPFRSFLSTLKILSNRNQSYGASCILYDNVLADLGKELQHNFYLLPYTVDEFLILPENRKYPREFLMEIVESVLNDAAEKEQFLSSHPYYYR</sequence>
<dbReference type="InterPro" id="IPR043743">
    <property type="entry name" value="DUF5688"/>
</dbReference>
<dbReference type="EMBL" id="JACJKH010000017">
    <property type="protein sequence ID" value="MBM6744639.1"/>
    <property type="molecule type" value="Genomic_DNA"/>
</dbReference>
<gene>
    <name evidence="1" type="ORF">H6A32_10025</name>
</gene>
<dbReference type="RefSeq" id="WP_204864272.1">
    <property type="nucleotide sequence ID" value="NZ_JACJKH010000017.1"/>
</dbReference>
<reference evidence="1 2" key="1">
    <citation type="journal article" date="2021" name="Sci. Rep.">
        <title>The distribution of antibiotic resistance genes in chicken gut microbiota commensals.</title>
        <authorList>
            <person name="Juricova H."/>
            <person name="Matiasovicova J."/>
            <person name="Kubasova T."/>
            <person name="Cejkova D."/>
            <person name="Rychlik I."/>
        </authorList>
    </citation>
    <scope>NUCLEOTIDE SEQUENCE [LARGE SCALE GENOMIC DNA]</scope>
    <source>
        <strain evidence="1 2">An770</strain>
    </source>
</reference>
<accession>A0ABS2EHY0</accession>